<accession>A0A0E0KZU8</accession>
<reference evidence="1" key="2">
    <citation type="submission" date="2018-05" db="EMBL/GenBank/DDBJ databases">
        <title>OpunRS2 (Oryza punctata Reference Sequence Version 2).</title>
        <authorList>
            <person name="Zhang J."/>
            <person name="Kudrna D."/>
            <person name="Lee S."/>
            <person name="Talag J."/>
            <person name="Welchert J."/>
            <person name="Wing R.A."/>
        </authorList>
    </citation>
    <scope>NUCLEOTIDE SEQUENCE [LARGE SCALE GENOMIC DNA]</scope>
</reference>
<dbReference type="Proteomes" id="UP000026962">
    <property type="component" value="Chromosome 5"/>
</dbReference>
<proteinExistence type="predicted"/>
<dbReference type="EnsemblPlants" id="OPUNC05G06890.1">
    <property type="protein sequence ID" value="OPUNC05G06890.1"/>
    <property type="gene ID" value="OPUNC05G06890"/>
</dbReference>
<name>A0A0E0KZU8_ORYPU</name>
<dbReference type="OMA" id="EDTRAPM"/>
<reference evidence="1" key="1">
    <citation type="submission" date="2015-04" db="UniProtKB">
        <authorList>
            <consortium name="EnsemblPlants"/>
        </authorList>
    </citation>
    <scope>IDENTIFICATION</scope>
</reference>
<dbReference type="HOGENOM" id="CLU_2744385_0_0_1"/>
<organism evidence="1">
    <name type="scientific">Oryza punctata</name>
    <name type="common">Red rice</name>
    <dbReference type="NCBI Taxonomy" id="4537"/>
    <lineage>
        <taxon>Eukaryota</taxon>
        <taxon>Viridiplantae</taxon>
        <taxon>Streptophyta</taxon>
        <taxon>Embryophyta</taxon>
        <taxon>Tracheophyta</taxon>
        <taxon>Spermatophyta</taxon>
        <taxon>Magnoliopsida</taxon>
        <taxon>Liliopsida</taxon>
        <taxon>Poales</taxon>
        <taxon>Poaceae</taxon>
        <taxon>BOP clade</taxon>
        <taxon>Oryzoideae</taxon>
        <taxon>Oryzeae</taxon>
        <taxon>Oryzinae</taxon>
        <taxon>Oryza</taxon>
    </lineage>
</organism>
<evidence type="ECO:0008006" key="3">
    <source>
        <dbReference type="Google" id="ProtNLM"/>
    </source>
</evidence>
<evidence type="ECO:0000313" key="2">
    <source>
        <dbReference type="Proteomes" id="UP000026962"/>
    </source>
</evidence>
<dbReference type="Gramene" id="OPUNC05G06890.1">
    <property type="protein sequence ID" value="OPUNC05G06890.1"/>
    <property type="gene ID" value="OPUNC05G06890"/>
</dbReference>
<protein>
    <recommendedName>
        <fullName evidence="3">DUF834 domain-containing protein</fullName>
    </recommendedName>
</protein>
<dbReference type="AlphaFoldDB" id="A0A0E0KZU8"/>
<keyword evidence="2" id="KW-1185">Reference proteome</keyword>
<evidence type="ECO:0000313" key="1">
    <source>
        <dbReference type="EnsemblPlants" id="OPUNC05G06890.1"/>
    </source>
</evidence>
<sequence length="71" mass="7761">MASNLRLEHVNGGCTVGAVDDNRVELLIGSGHEDTRAPMVDDEDDDHFRFGGEIASPTSMIVMKILSMMRV</sequence>